<organism evidence="3">
    <name type="scientific">Rhodothermus marinus</name>
    <name type="common">Rhodothermus obamensis</name>
    <dbReference type="NCBI Taxonomy" id="29549"/>
    <lineage>
        <taxon>Bacteria</taxon>
        <taxon>Pseudomonadati</taxon>
        <taxon>Rhodothermota</taxon>
        <taxon>Rhodothermia</taxon>
        <taxon>Rhodothermales</taxon>
        <taxon>Rhodothermaceae</taxon>
        <taxon>Rhodothermus</taxon>
    </lineage>
</organism>
<feature type="transmembrane region" description="Helical" evidence="2">
    <location>
        <begin position="5"/>
        <end position="22"/>
    </location>
</feature>
<evidence type="ECO:0000256" key="2">
    <source>
        <dbReference type="SAM" id="Phobius"/>
    </source>
</evidence>
<proteinExistence type="predicted"/>
<keyword evidence="2" id="KW-0812">Transmembrane</keyword>
<keyword evidence="2" id="KW-1133">Transmembrane helix</keyword>
<evidence type="ECO:0000256" key="1">
    <source>
        <dbReference type="SAM" id="MobiDB-lite"/>
    </source>
</evidence>
<reference evidence="3" key="1">
    <citation type="journal article" date="2020" name="mSystems">
        <title>Genome- and Community-Level Interaction Insights into Carbon Utilization and Element Cycling Functions of Hydrothermarchaeota in Hydrothermal Sediment.</title>
        <authorList>
            <person name="Zhou Z."/>
            <person name="Liu Y."/>
            <person name="Xu W."/>
            <person name="Pan J."/>
            <person name="Luo Z.H."/>
            <person name="Li M."/>
        </authorList>
    </citation>
    <scope>NUCLEOTIDE SEQUENCE [LARGE SCALE GENOMIC DNA]</scope>
    <source>
        <strain evidence="3">SpSt-143</strain>
    </source>
</reference>
<keyword evidence="2" id="KW-0472">Membrane</keyword>
<evidence type="ECO:0000313" key="3">
    <source>
        <dbReference type="EMBL" id="HER95984.1"/>
    </source>
</evidence>
<feature type="compositionally biased region" description="Low complexity" evidence="1">
    <location>
        <begin position="78"/>
        <end position="97"/>
    </location>
</feature>
<feature type="transmembrane region" description="Helical" evidence="2">
    <location>
        <begin position="34"/>
        <end position="56"/>
    </location>
</feature>
<accession>A0A7V2B0D6</accession>
<feature type="region of interest" description="Disordered" evidence="1">
    <location>
        <begin position="61"/>
        <end position="97"/>
    </location>
</feature>
<protein>
    <submittedName>
        <fullName evidence="3">Uncharacterized protein</fullName>
    </submittedName>
</protein>
<dbReference type="AlphaFoldDB" id="A0A7V2B0D6"/>
<gene>
    <name evidence="3" type="ORF">ENO59_05650</name>
</gene>
<name>A0A7V2B0D6_RHOMR</name>
<sequence length="97" mass="10345">MRSLLTYTSSLLGAFVLFWQLWKFVPLERALLSAATAAVGSYLVLLGGYLTVRWILQQTSTAKPTKDQQGTLPDGDSETSAKTAAPTASRTPTPAAA</sequence>
<comment type="caution">
    <text evidence="3">The sequence shown here is derived from an EMBL/GenBank/DDBJ whole genome shotgun (WGS) entry which is preliminary data.</text>
</comment>
<feature type="compositionally biased region" description="Polar residues" evidence="1">
    <location>
        <begin position="61"/>
        <end position="71"/>
    </location>
</feature>
<dbReference type="EMBL" id="DSGB01000004">
    <property type="protein sequence ID" value="HER95984.1"/>
    <property type="molecule type" value="Genomic_DNA"/>
</dbReference>